<feature type="transmembrane region" description="Helical" evidence="5">
    <location>
        <begin position="7"/>
        <end position="24"/>
    </location>
</feature>
<evidence type="ECO:0000313" key="6">
    <source>
        <dbReference type="EMBL" id="CAA9458495.1"/>
    </source>
</evidence>
<dbReference type="AlphaFoldDB" id="A0A6J4QY90"/>
<sequence length="226" mass="25441">MGRRELLVTVADLSILAGLLFIPAGTIGWMAGWIFMALLCGVTLLTLCMLSRNDPELLRERMSSPIQRDQPLWDKVLLSALLLLLFVAWLILMPLDAVRFDWSDVPLWLQALGALGTLLSYYGMYLTFWENAYLYPVVKLQEERGQSVVTTGPYRYVKHPLYACALVFFVSTALLLGSWLGLLLSLALIALIILRTALEDRMLKSGPAGYAEYANTVTYRLVPHVW</sequence>
<reference evidence="6" key="1">
    <citation type="submission" date="2020-02" db="EMBL/GenBank/DDBJ databases">
        <authorList>
            <person name="Meier V. D."/>
        </authorList>
    </citation>
    <scope>NUCLEOTIDE SEQUENCE</scope>
    <source>
        <strain evidence="6">AVDCRST_MAG28</strain>
    </source>
</reference>
<feature type="transmembrane region" description="Helical" evidence="5">
    <location>
        <begin position="30"/>
        <end position="51"/>
    </location>
</feature>
<accession>A0A6J4QY90</accession>
<dbReference type="Pfam" id="PF04191">
    <property type="entry name" value="PEMT"/>
    <property type="match status" value="1"/>
</dbReference>
<evidence type="ECO:0000256" key="2">
    <source>
        <dbReference type="ARBA" id="ARBA00022692"/>
    </source>
</evidence>
<dbReference type="GO" id="GO:0012505">
    <property type="term" value="C:endomembrane system"/>
    <property type="evidence" value="ECO:0007669"/>
    <property type="project" value="UniProtKB-SubCell"/>
</dbReference>
<evidence type="ECO:0000256" key="1">
    <source>
        <dbReference type="ARBA" id="ARBA00004127"/>
    </source>
</evidence>
<proteinExistence type="predicted"/>
<organism evidence="6">
    <name type="scientific">uncultured Rubrobacteraceae bacterium</name>
    <dbReference type="NCBI Taxonomy" id="349277"/>
    <lineage>
        <taxon>Bacteria</taxon>
        <taxon>Bacillati</taxon>
        <taxon>Actinomycetota</taxon>
        <taxon>Rubrobacteria</taxon>
        <taxon>Rubrobacterales</taxon>
        <taxon>Rubrobacteraceae</taxon>
        <taxon>environmental samples</taxon>
    </lineage>
</organism>
<dbReference type="Gene3D" id="1.20.120.1630">
    <property type="match status" value="1"/>
</dbReference>
<feature type="transmembrane region" description="Helical" evidence="5">
    <location>
        <begin position="161"/>
        <end position="194"/>
    </location>
</feature>
<keyword evidence="2 5" id="KW-0812">Transmembrane</keyword>
<evidence type="ECO:0008006" key="7">
    <source>
        <dbReference type="Google" id="ProtNLM"/>
    </source>
</evidence>
<evidence type="ECO:0000256" key="3">
    <source>
        <dbReference type="ARBA" id="ARBA00022989"/>
    </source>
</evidence>
<name>A0A6J4QY90_9ACTN</name>
<feature type="transmembrane region" description="Helical" evidence="5">
    <location>
        <begin position="107"/>
        <end position="129"/>
    </location>
</feature>
<dbReference type="InterPro" id="IPR052527">
    <property type="entry name" value="Metal_cation-efflux_comp"/>
</dbReference>
<dbReference type="InterPro" id="IPR007318">
    <property type="entry name" value="Phopholipid_MeTrfase"/>
</dbReference>
<keyword evidence="4 5" id="KW-0472">Membrane</keyword>
<keyword evidence="3 5" id="KW-1133">Transmembrane helix</keyword>
<feature type="transmembrane region" description="Helical" evidence="5">
    <location>
        <begin position="72"/>
        <end position="95"/>
    </location>
</feature>
<comment type="subcellular location">
    <subcellularLocation>
        <location evidence="1">Endomembrane system</location>
        <topology evidence="1">Multi-pass membrane protein</topology>
    </subcellularLocation>
</comment>
<evidence type="ECO:0000256" key="4">
    <source>
        <dbReference type="ARBA" id="ARBA00023136"/>
    </source>
</evidence>
<protein>
    <recommendedName>
        <fullName evidence="7">Isoprenylcysteine carboxyl methyltransferase</fullName>
    </recommendedName>
</protein>
<evidence type="ECO:0000256" key="5">
    <source>
        <dbReference type="SAM" id="Phobius"/>
    </source>
</evidence>
<dbReference type="PANTHER" id="PTHR43847">
    <property type="entry name" value="BLL3993 PROTEIN"/>
    <property type="match status" value="1"/>
</dbReference>
<gene>
    <name evidence="6" type="ORF">AVDCRST_MAG28-2887</name>
</gene>
<dbReference type="EMBL" id="CADCVE010000065">
    <property type="protein sequence ID" value="CAA9458495.1"/>
    <property type="molecule type" value="Genomic_DNA"/>
</dbReference>
<dbReference type="PANTHER" id="PTHR43847:SF1">
    <property type="entry name" value="BLL3993 PROTEIN"/>
    <property type="match status" value="1"/>
</dbReference>